<evidence type="ECO:0000313" key="3">
    <source>
        <dbReference type="EMBL" id="SEM83849.1"/>
    </source>
</evidence>
<keyword evidence="1" id="KW-1133">Transmembrane helix</keyword>
<protein>
    <submittedName>
        <fullName evidence="3">Sporulation related domain-containing protein</fullName>
    </submittedName>
</protein>
<dbReference type="Gene3D" id="3.30.70.1070">
    <property type="entry name" value="Sporulation related repeat"/>
    <property type="match status" value="1"/>
</dbReference>
<keyword evidence="4" id="KW-1185">Reference proteome</keyword>
<dbReference type="PROSITE" id="PS51724">
    <property type="entry name" value="SPOR"/>
    <property type="match status" value="1"/>
</dbReference>
<dbReference type="EMBL" id="FOCO01000003">
    <property type="protein sequence ID" value="SEM83849.1"/>
    <property type="molecule type" value="Genomic_DNA"/>
</dbReference>
<keyword evidence="1" id="KW-0812">Transmembrane</keyword>
<feature type="domain" description="SPOR" evidence="2">
    <location>
        <begin position="228"/>
        <end position="313"/>
    </location>
</feature>
<dbReference type="STRING" id="1077947.SAMN05216227_100375"/>
<dbReference type="GO" id="GO:0042834">
    <property type="term" value="F:peptidoglycan binding"/>
    <property type="evidence" value="ECO:0007669"/>
    <property type="project" value="InterPro"/>
</dbReference>
<evidence type="ECO:0000313" key="4">
    <source>
        <dbReference type="Proteomes" id="UP000183002"/>
    </source>
</evidence>
<accession>A0A1H8BMV9</accession>
<dbReference type="AlphaFoldDB" id="A0A1H8BMV9"/>
<dbReference type="RefSeq" id="WP_050520232.1">
    <property type="nucleotide sequence ID" value="NZ_FOCO01000003.1"/>
</dbReference>
<dbReference type="InterPro" id="IPR007730">
    <property type="entry name" value="SPOR-like_dom"/>
</dbReference>
<dbReference type="Proteomes" id="UP000183002">
    <property type="component" value="Unassembled WGS sequence"/>
</dbReference>
<organism evidence="3 4">
    <name type="scientific">Pseudorhodobacter antarcticus</name>
    <dbReference type="NCBI Taxonomy" id="1077947"/>
    <lineage>
        <taxon>Bacteria</taxon>
        <taxon>Pseudomonadati</taxon>
        <taxon>Pseudomonadota</taxon>
        <taxon>Alphaproteobacteria</taxon>
        <taxon>Rhodobacterales</taxon>
        <taxon>Paracoccaceae</taxon>
        <taxon>Pseudorhodobacter</taxon>
    </lineage>
</organism>
<proteinExistence type="predicted"/>
<feature type="transmembrane region" description="Helical" evidence="1">
    <location>
        <begin position="29"/>
        <end position="50"/>
    </location>
</feature>
<gene>
    <name evidence="3" type="ORF">SAMN05216227_100375</name>
</gene>
<evidence type="ECO:0000259" key="2">
    <source>
        <dbReference type="PROSITE" id="PS51724"/>
    </source>
</evidence>
<reference evidence="3 4" key="1">
    <citation type="submission" date="2016-10" db="EMBL/GenBank/DDBJ databases">
        <authorList>
            <person name="de Groot N.N."/>
        </authorList>
    </citation>
    <scope>NUCLEOTIDE SEQUENCE [LARGE SCALE GENOMIC DNA]</scope>
    <source>
        <strain evidence="3 4">CGMCC 1.10836</strain>
    </source>
</reference>
<keyword evidence="1" id="KW-0472">Membrane</keyword>
<dbReference type="Pfam" id="PF05036">
    <property type="entry name" value="SPOR"/>
    <property type="match status" value="1"/>
</dbReference>
<sequence length="313" mass="31990">MADTRFDFDDEFGASGGMMGGMAARSARMAGLAGAATSVALVLGLAYWGYHLAVRDMTGIPIVRAMEGPMRTAPDDPGGVITSYRGLSVNAVAEDGGISAPADRLLLAPAPIGLTDGDETGSAVAMVADVSARSSSMPGLAIGAMPDDGAGDPAQAVSFEPADIGALADSLAGDAVPLSGDLDITLRSEPVVSMPQGMMAQSPRPRARPGAEMVMASAGSTAEITGDALASGTRLVQLGAFDSEDVARTEWDRLSGKFGELLTGKTRIVQAAQSGGRTFYRLRAMGFADEADSRRFCSALVAERAACIPVAVR</sequence>
<dbReference type="OrthoDB" id="8479416at2"/>
<dbReference type="InterPro" id="IPR036680">
    <property type="entry name" value="SPOR-like_sf"/>
</dbReference>
<evidence type="ECO:0000256" key="1">
    <source>
        <dbReference type="SAM" id="Phobius"/>
    </source>
</evidence>
<name>A0A1H8BMV9_9RHOB</name>